<feature type="transmembrane region" description="Helical" evidence="5">
    <location>
        <begin position="385"/>
        <end position="402"/>
    </location>
</feature>
<comment type="caution">
    <text evidence="6">The sequence shown here is derived from an EMBL/GenBank/DDBJ whole genome shotgun (WGS) entry which is preliminary data.</text>
</comment>
<dbReference type="SUPFAM" id="SSF103473">
    <property type="entry name" value="MFS general substrate transporter"/>
    <property type="match status" value="2"/>
</dbReference>
<evidence type="ECO:0000256" key="2">
    <source>
        <dbReference type="ARBA" id="ARBA00022692"/>
    </source>
</evidence>
<organism evidence="6 7">
    <name type="scientific">Bacteroides ovatus</name>
    <dbReference type="NCBI Taxonomy" id="28116"/>
    <lineage>
        <taxon>Bacteria</taxon>
        <taxon>Pseudomonadati</taxon>
        <taxon>Bacteroidota</taxon>
        <taxon>Bacteroidia</taxon>
        <taxon>Bacteroidales</taxon>
        <taxon>Bacteroidaceae</taxon>
        <taxon>Bacteroides</taxon>
    </lineage>
</organism>
<dbReference type="GO" id="GO:0005886">
    <property type="term" value="C:plasma membrane"/>
    <property type="evidence" value="ECO:0007669"/>
    <property type="project" value="TreeGrafter"/>
</dbReference>
<proteinExistence type="predicted"/>
<dbReference type="InterPro" id="IPR036259">
    <property type="entry name" value="MFS_trans_sf"/>
</dbReference>
<feature type="transmembrane region" description="Helical" evidence="5">
    <location>
        <begin position="346"/>
        <end position="365"/>
    </location>
</feature>
<feature type="transmembrane region" description="Helical" evidence="5">
    <location>
        <begin position="83"/>
        <end position="102"/>
    </location>
</feature>
<keyword evidence="4 5" id="KW-0472">Membrane</keyword>
<feature type="transmembrane region" description="Helical" evidence="5">
    <location>
        <begin position="176"/>
        <end position="196"/>
    </location>
</feature>
<dbReference type="Proteomes" id="UP000283329">
    <property type="component" value="Unassembled WGS sequence"/>
</dbReference>
<reference evidence="6 7" key="1">
    <citation type="submission" date="2018-08" db="EMBL/GenBank/DDBJ databases">
        <title>A genome reference for cultivated species of the human gut microbiota.</title>
        <authorList>
            <person name="Zou Y."/>
            <person name="Xue W."/>
            <person name="Luo G."/>
        </authorList>
    </citation>
    <scope>NUCLEOTIDE SEQUENCE [LARGE SCALE GENOMIC DNA]</scope>
    <source>
        <strain evidence="6 7">AM17-48</strain>
    </source>
</reference>
<feature type="transmembrane region" description="Helical" evidence="5">
    <location>
        <begin position="243"/>
        <end position="261"/>
    </location>
</feature>
<feature type="transmembrane region" description="Helical" evidence="5">
    <location>
        <begin position="282"/>
        <end position="299"/>
    </location>
</feature>
<keyword evidence="3 5" id="KW-1133">Transmembrane helix</keyword>
<dbReference type="PANTHER" id="PTHR23501:SF5">
    <property type="entry name" value="TRANSPORT PROTEIN"/>
    <property type="match status" value="1"/>
</dbReference>
<evidence type="ECO:0000313" key="7">
    <source>
        <dbReference type="Proteomes" id="UP000283329"/>
    </source>
</evidence>
<feature type="transmembrane region" description="Helical" evidence="5">
    <location>
        <begin position="108"/>
        <end position="137"/>
    </location>
</feature>
<keyword evidence="2 5" id="KW-0812">Transmembrane</keyword>
<dbReference type="RefSeq" id="WP_118299608.1">
    <property type="nucleotide sequence ID" value="NZ_QRJR01000016.1"/>
</dbReference>
<comment type="subcellular location">
    <subcellularLocation>
        <location evidence="1">Membrane</location>
        <topology evidence="1">Multi-pass membrane protein</topology>
    </subcellularLocation>
</comment>
<name>A0A414WXR6_BACOV</name>
<protein>
    <recommendedName>
        <fullName evidence="8">MFS transporter</fullName>
    </recommendedName>
</protein>
<gene>
    <name evidence="6" type="ORF">DW206_16530</name>
</gene>
<evidence type="ECO:0000256" key="4">
    <source>
        <dbReference type="ARBA" id="ARBA00023136"/>
    </source>
</evidence>
<feature type="transmembrane region" description="Helical" evidence="5">
    <location>
        <begin position="20"/>
        <end position="38"/>
    </location>
</feature>
<feature type="transmembrane region" description="Helical" evidence="5">
    <location>
        <begin position="208"/>
        <end position="231"/>
    </location>
</feature>
<feature type="transmembrane region" description="Helical" evidence="5">
    <location>
        <begin position="144"/>
        <end position="164"/>
    </location>
</feature>
<feature type="transmembrane region" description="Helical" evidence="5">
    <location>
        <begin position="478"/>
        <end position="495"/>
    </location>
</feature>
<evidence type="ECO:0000256" key="1">
    <source>
        <dbReference type="ARBA" id="ARBA00004141"/>
    </source>
</evidence>
<evidence type="ECO:0000313" key="6">
    <source>
        <dbReference type="EMBL" id="RHH43593.1"/>
    </source>
</evidence>
<sequence>MKAMTGHRIRCFRNFVPDPVRFWIMIVISLIYLLSGAAHMASMSYQVNGMSLLQEDTIMIGYMAFIGMNVSFPMLFRLRFRFTTRSILLVSTVVIICCHVAILETANVWILCIINFIAGFFRMLAVFEAMVCIQLILTPTRNYAVFYSVVFLTVQGSSQLFSPIVADIIHAYSLHYLHYLIILLLFFTFLVVAFLIRHYREGKRIPLYGIDWNGFVLWSIILSLILFIITYGKYYEWLASSQIRIALVVLVIAGGLQYLNIKTVKRPYISPAAWRYPNLWKILLLFGVIYILQAAPGLLQNPYMAGILHFDQQNIAYLNYYSLVGMCLSAVICYYYFRNRKGLRPFIIGGYGLFILYLLLMYFYINPECNIERFYFPSLIRGFGLLWLYIILTLYISYVVPFMHNFQSLCIIGFMRMSLGTPLGMSVIDNLMLYFTRKNTMLLSSEVDALKIQASEYSLIGLQERITRQVSMLSIREMYGYLIIASLILLVALLFEKKVKLRKFSFSFPSMSSIRYMIRRGMKNTN</sequence>
<evidence type="ECO:0000256" key="5">
    <source>
        <dbReference type="SAM" id="Phobius"/>
    </source>
</evidence>
<dbReference type="GO" id="GO:0022857">
    <property type="term" value="F:transmembrane transporter activity"/>
    <property type="evidence" value="ECO:0007669"/>
    <property type="project" value="TreeGrafter"/>
</dbReference>
<dbReference type="AlphaFoldDB" id="A0A414WXR6"/>
<feature type="transmembrane region" description="Helical" evidence="5">
    <location>
        <begin position="58"/>
        <end position="76"/>
    </location>
</feature>
<evidence type="ECO:0000256" key="3">
    <source>
        <dbReference type="ARBA" id="ARBA00022989"/>
    </source>
</evidence>
<dbReference type="EMBL" id="QRJR01000016">
    <property type="protein sequence ID" value="RHH43593.1"/>
    <property type="molecule type" value="Genomic_DNA"/>
</dbReference>
<feature type="transmembrane region" description="Helical" evidence="5">
    <location>
        <begin position="414"/>
        <end position="435"/>
    </location>
</feature>
<evidence type="ECO:0008006" key="8">
    <source>
        <dbReference type="Google" id="ProtNLM"/>
    </source>
</evidence>
<dbReference type="PANTHER" id="PTHR23501">
    <property type="entry name" value="MAJOR FACILITATOR SUPERFAMILY"/>
    <property type="match status" value="1"/>
</dbReference>
<feature type="transmembrane region" description="Helical" evidence="5">
    <location>
        <begin position="319"/>
        <end position="337"/>
    </location>
</feature>
<accession>A0A414WXR6</accession>